<dbReference type="PANTHER" id="PTHR14741:SF32">
    <property type="entry name" value="TRIMETHYLGUANOSINE SYNTHASE"/>
    <property type="match status" value="1"/>
</dbReference>
<comment type="similarity">
    <text evidence="2">Belongs to the methyltransferase superfamily. Trimethylguanosine synthase family.</text>
</comment>
<evidence type="ECO:0000313" key="8">
    <source>
        <dbReference type="EMBL" id="KAG7562056.1"/>
    </source>
</evidence>
<dbReference type="InterPro" id="IPR019012">
    <property type="entry name" value="RNA_cap_Gua-N2-MeTrfase"/>
</dbReference>
<evidence type="ECO:0000256" key="7">
    <source>
        <dbReference type="ARBA" id="ARBA00049790"/>
    </source>
</evidence>
<evidence type="ECO:0000256" key="4">
    <source>
        <dbReference type="ARBA" id="ARBA00048740"/>
    </source>
</evidence>
<dbReference type="Proteomes" id="UP000812966">
    <property type="component" value="Unassembled WGS sequence"/>
</dbReference>
<evidence type="ECO:0000256" key="5">
    <source>
        <dbReference type="ARBA" id="ARBA00048763"/>
    </source>
</evidence>
<dbReference type="PANTHER" id="PTHR14741">
    <property type="entry name" value="S-ADENOSYLMETHIONINE-DEPENDENT METHYLTRANSFERASE RELATED"/>
    <property type="match status" value="1"/>
</dbReference>
<reference evidence="8" key="1">
    <citation type="submission" date="2020-04" db="EMBL/GenBank/DDBJ databases">
        <title>Analysis of mating type loci in Filobasidium floriforme.</title>
        <authorList>
            <person name="Nowrousian M."/>
        </authorList>
    </citation>
    <scope>NUCLEOTIDE SEQUENCE</scope>
    <source>
        <strain evidence="8">CBS 6242</strain>
    </source>
</reference>
<evidence type="ECO:0000256" key="2">
    <source>
        <dbReference type="ARBA" id="ARBA00025783"/>
    </source>
</evidence>
<dbReference type="GO" id="GO:0005634">
    <property type="term" value="C:nucleus"/>
    <property type="evidence" value="ECO:0007669"/>
    <property type="project" value="TreeGrafter"/>
</dbReference>
<dbReference type="InterPro" id="IPR029063">
    <property type="entry name" value="SAM-dependent_MTases_sf"/>
</dbReference>
<proteinExistence type="inferred from homology"/>
<gene>
    <name evidence="8" type="ORF">FFLO_02528</name>
</gene>
<evidence type="ECO:0000313" key="9">
    <source>
        <dbReference type="Proteomes" id="UP000812966"/>
    </source>
</evidence>
<evidence type="ECO:0000256" key="3">
    <source>
        <dbReference type="ARBA" id="ARBA00047418"/>
    </source>
</evidence>
<comment type="catalytic activity">
    <reaction evidence="4">
        <text>a 5'-end (N(7)-methyl 5'-triphosphoguanosine)-ribonucleoside in snoRNA + S-adenosyl-L-methionine = a 5'-end (N(2),N(7)-dimethyl 5'-triphosphoguanosine)-ribonucleoside in snoRNA + S-adenosyl-L-homocysteine + H(+)</text>
        <dbReference type="Rhea" id="RHEA:78475"/>
        <dbReference type="Rhea" id="RHEA-COMP:19086"/>
        <dbReference type="Rhea" id="RHEA-COMP:19088"/>
        <dbReference type="ChEBI" id="CHEBI:15378"/>
        <dbReference type="ChEBI" id="CHEBI:57856"/>
        <dbReference type="ChEBI" id="CHEBI:59789"/>
        <dbReference type="ChEBI" id="CHEBI:156461"/>
        <dbReference type="ChEBI" id="CHEBI:172880"/>
    </reaction>
    <physiologicalReaction direction="left-to-right" evidence="4">
        <dbReference type="Rhea" id="RHEA:78476"/>
    </physiologicalReaction>
</comment>
<dbReference type="GO" id="GO:0071164">
    <property type="term" value="F:RNA cap trimethylguanosine synthase activity"/>
    <property type="evidence" value="ECO:0007669"/>
    <property type="project" value="TreeGrafter"/>
</dbReference>
<sequence>MIKKSWECPELVKRYTVENWEEEMPEDIKKYFHQRRTLFTRYSSHPILLDHTGWYSVTPEKIANHIADRCRCDTVLDGFAGVGGNLIAFAWTCERVIAIDTSMDRLRIARHNAMQYGVADRIEFICADYVEFVEAWARRKQRQREERGEMEAVVGLGEEVDVVFLSPPWGGTEYLEATDTTSDPDPDASFAIPNHLPAFPLSTLLPLPAKELYDLSRKMTPNIAFYLPRNSDAHEISEWADETPLDENDLTVGGKEWVEVEEEWMGCVGKKGADGKLKAITAYFGGLAGQGEA</sequence>
<dbReference type="Gene3D" id="3.40.50.150">
    <property type="entry name" value="Vaccinia Virus protein VP39"/>
    <property type="match status" value="1"/>
</dbReference>
<name>A0A8K0JMT6_9TREE</name>
<dbReference type="SUPFAM" id="SSF53335">
    <property type="entry name" value="S-adenosyl-L-methionine-dependent methyltransferases"/>
    <property type="match status" value="1"/>
</dbReference>
<dbReference type="Pfam" id="PF09445">
    <property type="entry name" value="Methyltransf_15"/>
    <property type="match status" value="1"/>
</dbReference>
<accession>A0A8K0JMT6</accession>
<evidence type="ECO:0000256" key="6">
    <source>
        <dbReference type="ARBA" id="ARBA00049075"/>
    </source>
</evidence>
<evidence type="ECO:0000256" key="1">
    <source>
        <dbReference type="ARBA" id="ARBA00018517"/>
    </source>
</evidence>
<protein>
    <recommendedName>
        <fullName evidence="1">Trimethylguanosine synthase</fullName>
    </recommendedName>
    <alternativeName>
        <fullName evidence="7">Cap-specific guanine-N(2) methyltransferase</fullName>
    </alternativeName>
</protein>
<dbReference type="EMBL" id="JABELV010000040">
    <property type="protein sequence ID" value="KAG7562056.1"/>
    <property type="molecule type" value="Genomic_DNA"/>
</dbReference>
<dbReference type="AlphaFoldDB" id="A0A8K0JMT6"/>
<keyword evidence="9" id="KW-1185">Reference proteome</keyword>
<dbReference type="CDD" id="cd02440">
    <property type="entry name" value="AdoMet_MTases"/>
    <property type="match status" value="1"/>
</dbReference>
<organism evidence="8 9">
    <name type="scientific">Filobasidium floriforme</name>
    <dbReference type="NCBI Taxonomy" id="5210"/>
    <lineage>
        <taxon>Eukaryota</taxon>
        <taxon>Fungi</taxon>
        <taxon>Dikarya</taxon>
        <taxon>Basidiomycota</taxon>
        <taxon>Agaricomycotina</taxon>
        <taxon>Tremellomycetes</taxon>
        <taxon>Filobasidiales</taxon>
        <taxon>Filobasidiaceae</taxon>
        <taxon>Filobasidium</taxon>
    </lineage>
</organism>
<comment type="catalytic activity">
    <reaction evidence="3">
        <text>a 5'-end (N(2),N(7)-dimethyl 5'-triphosphoguanosine)-ribonucleoside in snoRNA + S-adenosyl-L-methionine = a 5'-end (N(2),N(2),N(7)-trimethyl 5'-triphosphoguanosine)-ribonucleoside in snoRNA + S-adenosyl-L-homocysteine + H(+)</text>
        <dbReference type="Rhea" id="RHEA:78507"/>
        <dbReference type="Rhea" id="RHEA-COMP:19088"/>
        <dbReference type="Rhea" id="RHEA-COMP:19090"/>
        <dbReference type="ChEBI" id="CHEBI:15378"/>
        <dbReference type="ChEBI" id="CHEBI:57856"/>
        <dbReference type="ChEBI" id="CHEBI:59789"/>
        <dbReference type="ChEBI" id="CHEBI:167623"/>
        <dbReference type="ChEBI" id="CHEBI:172880"/>
    </reaction>
    <physiologicalReaction direction="left-to-right" evidence="3">
        <dbReference type="Rhea" id="RHEA:78508"/>
    </physiologicalReaction>
</comment>
<comment type="catalytic activity">
    <reaction evidence="5">
        <text>a 5'-end (N(2),N(7)-dimethyl 5'-triphosphoguanosine)-ribonucleoside in snRNA + S-adenosyl-L-methionine = a 5'-end (N(2),N(2),N(7)-trimethyl 5'-triphosphoguanosine)-ribonucleoside in snRNA + S-adenosyl-L-homocysteine + H(+)</text>
        <dbReference type="Rhea" id="RHEA:78479"/>
        <dbReference type="Rhea" id="RHEA-COMP:19087"/>
        <dbReference type="Rhea" id="RHEA-COMP:19089"/>
        <dbReference type="ChEBI" id="CHEBI:15378"/>
        <dbReference type="ChEBI" id="CHEBI:57856"/>
        <dbReference type="ChEBI" id="CHEBI:59789"/>
        <dbReference type="ChEBI" id="CHEBI:167623"/>
        <dbReference type="ChEBI" id="CHEBI:172880"/>
    </reaction>
    <physiologicalReaction direction="left-to-right" evidence="5">
        <dbReference type="Rhea" id="RHEA:78480"/>
    </physiologicalReaction>
</comment>
<comment type="catalytic activity">
    <reaction evidence="6">
        <text>a 5'-end (N(7)-methyl 5'-triphosphoguanosine)-ribonucleoside in snRNA + S-adenosyl-L-methionine = a 5'-end (N(2),N(7)-dimethyl 5'-triphosphoguanosine)-ribonucleoside in snRNA + S-adenosyl-L-homocysteine + H(+)</text>
        <dbReference type="Rhea" id="RHEA:78471"/>
        <dbReference type="Rhea" id="RHEA-COMP:19085"/>
        <dbReference type="Rhea" id="RHEA-COMP:19087"/>
        <dbReference type="ChEBI" id="CHEBI:15378"/>
        <dbReference type="ChEBI" id="CHEBI:57856"/>
        <dbReference type="ChEBI" id="CHEBI:59789"/>
        <dbReference type="ChEBI" id="CHEBI:156461"/>
        <dbReference type="ChEBI" id="CHEBI:172880"/>
    </reaction>
    <physiologicalReaction direction="left-to-right" evidence="6">
        <dbReference type="Rhea" id="RHEA:78472"/>
    </physiologicalReaction>
</comment>
<comment type="caution">
    <text evidence="8">The sequence shown here is derived from an EMBL/GenBank/DDBJ whole genome shotgun (WGS) entry which is preliminary data.</text>
</comment>